<evidence type="ECO:0000313" key="1">
    <source>
        <dbReference type="EMBL" id="RDX42559.1"/>
    </source>
</evidence>
<reference evidence="1 2" key="1">
    <citation type="journal article" date="2018" name="Biotechnol. Biofuels">
        <title>Integrative visual omics of the white-rot fungus Polyporus brumalis exposes the biotechnological potential of its oxidative enzymes for delignifying raw plant biomass.</title>
        <authorList>
            <person name="Miyauchi S."/>
            <person name="Rancon A."/>
            <person name="Drula E."/>
            <person name="Hage H."/>
            <person name="Chaduli D."/>
            <person name="Favel A."/>
            <person name="Grisel S."/>
            <person name="Henrissat B."/>
            <person name="Herpoel-Gimbert I."/>
            <person name="Ruiz-Duenas F.J."/>
            <person name="Chevret D."/>
            <person name="Hainaut M."/>
            <person name="Lin J."/>
            <person name="Wang M."/>
            <person name="Pangilinan J."/>
            <person name="Lipzen A."/>
            <person name="Lesage-Meessen L."/>
            <person name="Navarro D."/>
            <person name="Riley R."/>
            <person name="Grigoriev I.V."/>
            <person name="Zhou S."/>
            <person name="Raouche S."/>
            <person name="Rosso M.N."/>
        </authorList>
    </citation>
    <scope>NUCLEOTIDE SEQUENCE [LARGE SCALE GENOMIC DNA]</scope>
    <source>
        <strain evidence="1 2">BRFM 1820</strain>
    </source>
</reference>
<dbReference type="EMBL" id="KZ857482">
    <property type="protein sequence ID" value="RDX42559.1"/>
    <property type="molecule type" value="Genomic_DNA"/>
</dbReference>
<dbReference type="Proteomes" id="UP000256964">
    <property type="component" value="Unassembled WGS sequence"/>
</dbReference>
<organism evidence="1 2">
    <name type="scientific">Lentinus brumalis</name>
    <dbReference type="NCBI Taxonomy" id="2498619"/>
    <lineage>
        <taxon>Eukaryota</taxon>
        <taxon>Fungi</taxon>
        <taxon>Dikarya</taxon>
        <taxon>Basidiomycota</taxon>
        <taxon>Agaricomycotina</taxon>
        <taxon>Agaricomycetes</taxon>
        <taxon>Polyporales</taxon>
        <taxon>Polyporaceae</taxon>
        <taxon>Lentinus</taxon>
    </lineage>
</organism>
<dbReference type="AlphaFoldDB" id="A0A371CQK2"/>
<keyword evidence="2" id="KW-1185">Reference proteome</keyword>
<protein>
    <submittedName>
        <fullName evidence="1">Uncharacterized protein</fullName>
    </submittedName>
</protein>
<evidence type="ECO:0000313" key="2">
    <source>
        <dbReference type="Proteomes" id="UP000256964"/>
    </source>
</evidence>
<gene>
    <name evidence="1" type="ORF">OH76DRAFT_1411046</name>
</gene>
<name>A0A371CQK2_9APHY</name>
<sequence>MAGLYHGDSVILKGVDGLLSQIAGHIPDVFFSWTAGTNGIDPIMYMVQGYTFRFSKVAVSAPGQRPPHIGYKLDCTNNRAALYVYVEWPQQESARAVRLATWAAFRAFLDLPNTTYMQSIDARAFRWAAQAQAQAQAQPQAATQ</sequence>
<proteinExistence type="predicted"/>
<accession>A0A371CQK2</accession>